<dbReference type="EMBL" id="VIKR01000001">
    <property type="protein sequence ID" value="TQV76793.1"/>
    <property type="molecule type" value="Genomic_DNA"/>
</dbReference>
<proteinExistence type="predicted"/>
<dbReference type="RefSeq" id="WP_142888153.1">
    <property type="nucleotide sequence ID" value="NZ_VIKR01000001.1"/>
</dbReference>
<keyword evidence="2" id="KW-1185">Reference proteome</keyword>
<reference evidence="1 2" key="1">
    <citation type="submission" date="2019-06" db="EMBL/GenBank/DDBJ databases">
        <title>Draft genome of Aliikangiella marina GYP-15.</title>
        <authorList>
            <person name="Wang G."/>
        </authorList>
    </citation>
    <scope>NUCLEOTIDE SEQUENCE [LARGE SCALE GENOMIC DNA]</scope>
    <source>
        <strain evidence="1 2">GYP-15</strain>
    </source>
</reference>
<dbReference type="AlphaFoldDB" id="A0A545THU3"/>
<evidence type="ECO:0000313" key="2">
    <source>
        <dbReference type="Proteomes" id="UP000317839"/>
    </source>
</evidence>
<organism evidence="1 2">
    <name type="scientific">Aliikangiella marina</name>
    <dbReference type="NCBI Taxonomy" id="1712262"/>
    <lineage>
        <taxon>Bacteria</taxon>
        <taxon>Pseudomonadati</taxon>
        <taxon>Pseudomonadota</taxon>
        <taxon>Gammaproteobacteria</taxon>
        <taxon>Oceanospirillales</taxon>
        <taxon>Pleioneaceae</taxon>
        <taxon>Aliikangiella</taxon>
    </lineage>
</organism>
<dbReference type="Proteomes" id="UP000317839">
    <property type="component" value="Unassembled WGS sequence"/>
</dbReference>
<name>A0A545THU3_9GAMM</name>
<gene>
    <name evidence="1" type="ORF">FLL45_02220</name>
</gene>
<accession>A0A545THU3</accession>
<protein>
    <submittedName>
        <fullName evidence="1">Uncharacterized protein</fullName>
    </submittedName>
</protein>
<evidence type="ECO:0000313" key="1">
    <source>
        <dbReference type="EMBL" id="TQV76793.1"/>
    </source>
</evidence>
<sequence length="85" mass="9639">MLVDSQIKESFARQTPLSVSLVKHDCCNDDAKVRQFSSDKASTATTSLVCPKNWQGRLIPREFVDLTLAFHAAEARREKRQEDLC</sequence>
<comment type="caution">
    <text evidence="1">The sequence shown here is derived from an EMBL/GenBank/DDBJ whole genome shotgun (WGS) entry which is preliminary data.</text>
</comment>